<comment type="caution">
    <text evidence="5">The sequence shown here is derived from an EMBL/GenBank/DDBJ whole genome shotgun (WGS) entry which is preliminary data.</text>
</comment>
<dbReference type="Proteomes" id="UP000591626">
    <property type="component" value="Unassembled WGS sequence"/>
</dbReference>
<dbReference type="InterPro" id="IPR035956">
    <property type="entry name" value="RimP_N_sf"/>
</dbReference>
<dbReference type="NCBIfam" id="NF000930">
    <property type="entry name" value="PRK00092.2-2"/>
    <property type="match status" value="1"/>
</dbReference>
<comment type="similarity">
    <text evidence="3">Belongs to the RimP family.</text>
</comment>
<evidence type="ECO:0000313" key="6">
    <source>
        <dbReference type="Proteomes" id="UP000591626"/>
    </source>
</evidence>
<comment type="subcellular location">
    <subcellularLocation>
        <location evidence="3">Cytoplasm</location>
    </subcellularLocation>
</comment>
<dbReference type="HAMAP" id="MF_01077">
    <property type="entry name" value="RimP"/>
    <property type="match status" value="1"/>
</dbReference>
<dbReference type="EMBL" id="JAAUVV010000001">
    <property type="protein sequence ID" value="NJJ02832.1"/>
    <property type="molecule type" value="Genomic_DNA"/>
</dbReference>
<comment type="function">
    <text evidence="3">Required for maturation of 30S ribosomal subunits.</text>
</comment>
<dbReference type="Pfam" id="PF02576">
    <property type="entry name" value="RimP_N"/>
    <property type="match status" value="1"/>
</dbReference>
<dbReference type="GO" id="GO:0006412">
    <property type="term" value="P:translation"/>
    <property type="evidence" value="ECO:0007669"/>
    <property type="project" value="TreeGrafter"/>
</dbReference>
<dbReference type="GO" id="GO:0005829">
    <property type="term" value="C:cytosol"/>
    <property type="evidence" value="ECO:0007669"/>
    <property type="project" value="TreeGrafter"/>
</dbReference>
<evidence type="ECO:0000313" key="5">
    <source>
        <dbReference type="EMBL" id="NJJ02832.1"/>
    </source>
</evidence>
<evidence type="ECO:0000256" key="1">
    <source>
        <dbReference type="ARBA" id="ARBA00022490"/>
    </source>
</evidence>
<evidence type="ECO:0000256" key="3">
    <source>
        <dbReference type="HAMAP-Rule" id="MF_01077"/>
    </source>
</evidence>
<accession>A0AAP6XKE7</accession>
<dbReference type="InterPro" id="IPR028989">
    <property type="entry name" value="RimP_N"/>
</dbReference>
<dbReference type="GO" id="GO:0000028">
    <property type="term" value="P:ribosomal small subunit assembly"/>
    <property type="evidence" value="ECO:0007669"/>
    <property type="project" value="TreeGrafter"/>
</dbReference>
<dbReference type="PANTHER" id="PTHR33867">
    <property type="entry name" value="RIBOSOME MATURATION FACTOR RIMP"/>
    <property type="match status" value="1"/>
</dbReference>
<dbReference type="RefSeq" id="WP_167615426.1">
    <property type="nucleotide sequence ID" value="NZ_JAAUVV010000001.1"/>
</dbReference>
<organism evidence="5 6">
    <name type="scientific">Corynebacterium coyleae</name>
    <dbReference type="NCBI Taxonomy" id="53374"/>
    <lineage>
        <taxon>Bacteria</taxon>
        <taxon>Bacillati</taxon>
        <taxon>Actinomycetota</taxon>
        <taxon>Actinomycetes</taxon>
        <taxon>Mycobacteriales</taxon>
        <taxon>Corynebacteriaceae</taxon>
        <taxon>Corynebacterium</taxon>
    </lineage>
</organism>
<evidence type="ECO:0000259" key="4">
    <source>
        <dbReference type="Pfam" id="PF02576"/>
    </source>
</evidence>
<dbReference type="AlphaFoldDB" id="A0AAP6XKE7"/>
<gene>
    <name evidence="3 5" type="primary">rimP</name>
    <name evidence="5" type="ORF">HC138_00340</name>
</gene>
<protein>
    <recommendedName>
        <fullName evidence="3">Ribosome maturation factor RimP</fullName>
    </recommendedName>
</protein>
<dbReference type="SUPFAM" id="SSF75420">
    <property type="entry name" value="YhbC-like, N-terminal domain"/>
    <property type="match status" value="1"/>
</dbReference>
<keyword evidence="2 3" id="KW-0690">Ribosome biogenesis</keyword>
<evidence type="ECO:0000256" key="2">
    <source>
        <dbReference type="ARBA" id="ARBA00022517"/>
    </source>
</evidence>
<proteinExistence type="inferred from homology"/>
<dbReference type="InterPro" id="IPR003728">
    <property type="entry name" value="Ribosome_maturation_RimP"/>
</dbReference>
<reference evidence="5 6" key="1">
    <citation type="submission" date="2020-03" db="EMBL/GenBank/DDBJ databases">
        <title>Draft genome sequences of bacterial isolates from the female urobiome.</title>
        <authorList>
            <person name="Miller-Ensminger T."/>
            <person name="Wolfe A.J."/>
            <person name="Putonti C."/>
        </authorList>
    </citation>
    <scope>NUCLEOTIDE SEQUENCE [LARGE SCALE GENOMIC DNA]</scope>
    <source>
        <strain evidence="5 6">UMB8490</strain>
    </source>
</reference>
<feature type="domain" description="Ribosome maturation factor RimP N-terminal" evidence="4">
    <location>
        <begin position="12"/>
        <end position="89"/>
    </location>
</feature>
<sequence>MAFPTNNELEQLVAPVVKAYAMDIENIRTVKAGKKSQVVIALDSDTHPTLDELEEVSNELSTLFDDLEQRGEVNFGAGYTLELTTPGVDMPLTQPRHFRRNHGRLIKAGEQTWRIAAMDEAQEHVALVRSSKKDNKVRIAPVSEIAGAVVEIEFNAPPAAEVELADQTFAELEAAAAAQEGNK</sequence>
<name>A0AAP6XKE7_9CORY</name>
<dbReference type="PANTHER" id="PTHR33867:SF1">
    <property type="entry name" value="RIBOSOME MATURATION FACTOR RIMP"/>
    <property type="match status" value="1"/>
</dbReference>
<dbReference type="Gene3D" id="3.30.300.70">
    <property type="entry name" value="RimP-like superfamily, N-terminal"/>
    <property type="match status" value="1"/>
</dbReference>
<keyword evidence="1 3" id="KW-0963">Cytoplasm</keyword>